<reference evidence="6" key="1">
    <citation type="journal article" date="2019" name="Int. J. Syst. Evol. Microbiol.">
        <title>The Global Catalogue of Microorganisms (GCM) 10K type strain sequencing project: providing services to taxonomists for standard genome sequencing and annotation.</title>
        <authorList>
            <consortium name="The Broad Institute Genomics Platform"/>
            <consortium name="The Broad Institute Genome Sequencing Center for Infectious Disease"/>
            <person name="Wu L."/>
            <person name="Ma J."/>
        </authorList>
    </citation>
    <scope>NUCLEOTIDE SEQUENCE [LARGE SCALE GENOMIC DNA]</scope>
    <source>
        <strain evidence="6">JCM 17664</strain>
    </source>
</reference>
<comment type="similarity">
    <text evidence="3 4">Belongs to the bacterial glucokinase family.</text>
</comment>
<keyword evidence="3" id="KW-0067">ATP-binding</keyword>
<dbReference type="Gene3D" id="3.40.367.20">
    <property type="match status" value="1"/>
</dbReference>
<keyword evidence="3" id="KW-0547">Nucleotide-binding</keyword>
<organism evidence="5 6">
    <name type="scientific">Compostibacter hankyongensis</name>
    <dbReference type="NCBI Taxonomy" id="1007089"/>
    <lineage>
        <taxon>Bacteria</taxon>
        <taxon>Pseudomonadati</taxon>
        <taxon>Bacteroidota</taxon>
        <taxon>Chitinophagia</taxon>
        <taxon>Chitinophagales</taxon>
        <taxon>Chitinophagaceae</taxon>
        <taxon>Compostibacter</taxon>
    </lineage>
</organism>
<comment type="catalytic activity">
    <reaction evidence="3">
        <text>D-glucose + ATP = D-glucose 6-phosphate + ADP + H(+)</text>
        <dbReference type="Rhea" id="RHEA:17825"/>
        <dbReference type="ChEBI" id="CHEBI:4167"/>
        <dbReference type="ChEBI" id="CHEBI:15378"/>
        <dbReference type="ChEBI" id="CHEBI:30616"/>
        <dbReference type="ChEBI" id="CHEBI:61548"/>
        <dbReference type="ChEBI" id="CHEBI:456216"/>
        <dbReference type="EC" id="2.7.1.2"/>
    </reaction>
</comment>
<evidence type="ECO:0000313" key="5">
    <source>
        <dbReference type="EMBL" id="GAA4299865.1"/>
    </source>
</evidence>
<dbReference type="EMBL" id="BAABFN010000001">
    <property type="protein sequence ID" value="GAA4299865.1"/>
    <property type="molecule type" value="Genomic_DNA"/>
</dbReference>
<dbReference type="EC" id="2.7.1.2" evidence="3"/>
<keyword evidence="6" id="KW-1185">Reference proteome</keyword>
<dbReference type="Proteomes" id="UP001501207">
    <property type="component" value="Unassembled WGS sequence"/>
</dbReference>
<dbReference type="NCBIfam" id="TIGR00749">
    <property type="entry name" value="glk"/>
    <property type="match status" value="1"/>
</dbReference>
<sequence>MQNRTMQQSVTRKFLVPLAFPRLEEAAGKEIHVLAGDVGGTKTNLALFRMHRLHAEAVHQTSYPSRSYDSLTAIIKQFLADFPHTMPDRVCIGVAGPVLKGKVDLTNLSWELDSRDIRKATGIGEVALINDLESTAYGLAALQESDLFAIREGDFDNGGNMAILAPGTGLGEAGLFWNGQTYHPFATEGGHCDFAPRTDQDMALLQHLQEKFDVVSWEHVVSGPGIFNIYTYLREAEKREEPRWLTEALKKAGDPTAVISEAAAAEKAPICREAMRLFVRYLAHEACNLVLKLKASGGLFLGGGIPPKITNMLLEERFYTHYRHCDRMQSLVESVPICVIQNDKTALLGAAYYGAYGAAG</sequence>
<feature type="binding site" evidence="3">
    <location>
        <begin position="36"/>
        <end position="41"/>
    </location>
    <ligand>
        <name>ATP</name>
        <dbReference type="ChEBI" id="CHEBI:30616"/>
    </ligand>
</feature>
<evidence type="ECO:0000256" key="1">
    <source>
        <dbReference type="ARBA" id="ARBA00022679"/>
    </source>
</evidence>
<keyword evidence="2 3" id="KW-0418">Kinase</keyword>
<comment type="caution">
    <text evidence="5">The sequence shown here is derived from an EMBL/GenBank/DDBJ whole genome shotgun (WGS) entry which is preliminary data.</text>
</comment>
<name>A0ABP8FBJ6_9BACT</name>
<evidence type="ECO:0000256" key="4">
    <source>
        <dbReference type="RuleBase" id="RU004046"/>
    </source>
</evidence>
<dbReference type="Pfam" id="PF02685">
    <property type="entry name" value="Glucokinase"/>
    <property type="match status" value="1"/>
</dbReference>
<proteinExistence type="inferred from homology"/>
<gene>
    <name evidence="3 5" type="primary">glk</name>
    <name evidence="5" type="ORF">GCM10023143_00430</name>
</gene>
<protein>
    <recommendedName>
        <fullName evidence="3">Glucokinase</fullName>
        <ecNumber evidence="3">2.7.1.2</ecNumber>
    </recommendedName>
    <alternativeName>
        <fullName evidence="3">Glucose kinase</fullName>
    </alternativeName>
</protein>
<comment type="subcellular location">
    <subcellularLocation>
        <location evidence="3">Cytoplasm</location>
    </subcellularLocation>
</comment>
<dbReference type="HAMAP" id="MF_00524">
    <property type="entry name" value="Glucokinase"/>
    <property type="match status" value="1"/>
</dbReference>
<dbReference type="InterPro" id="IPR043129">
    <property type="entry name" value="ATPase_NBD"/>
</dbReference>
<evidence type="ECO:0000313" key="6">
    <source>
        <dbReference type="Proteomes" id="UP001501207"/>
    </source>
</evidence>
<accession>A0ABP8FBJ6</accession>
<dbReference type="PANTHER" id="PTHR47363:SF1">
    <property type="entry name" value="GLUCOKINASE"/>
    <property type="match status" value="1"/>
</dbReference>
<evidence type="ECO:0000256" key="2">
    <source>
        <dbReference type="ARBA" id="ARBA00022777"/>
    </source>
</evidence>
<dbReference type="InterPro" id="IPR003836">
    <property type="entry name" value="Glucokinase"/>
</dbReference>
<dbReference type="CDD" id="cd24008">
    <property type="entry name" value="ASKHA_NBD_GLK"/>
    <property type="match status" value="1"/>
</dbReference>
<dbReference type="SUPFAM" id="SSF53067">
    <property type="entry name" value="Actin-like ATPase domain"/>
    <property type="match status" value="1"/>
</dbReference>
<evidence type="ECO:0000256" key="3">
    <source>
        <dbReference type="HAMAP-Rule" id="MF_00524"/>
    </source>
</evidence>
<keyword evidence="1 3" id="KW-0808">Transferase</keyword>
<keyword evidence="3" id="KW-0963">Cytoplasm</keyword>
<dbReference type="Gene3D" id="3.30.420.40">
    <property type="match status" value="1"/>
</dbReference>
<keyword evidence="3" id="KW-0324">Glycolysis</keyword>
<dbReference type="PANTHER" id="PTHR47363">
    <property type="entry name" value="GLUCOKINASE"/>
    <property type="match status" value="1"/>
</dbReference>